<sequence>MIKTFVKKPVKVQAVQWTGDNYEEIADFVGGIRSVYQLNDEYIVISYQTLKGDHCLRNGDWIIREVNGDIHRCDPYIFDKVYEEVTHD</sequence>
<evidence type="ECO:0000313" key="1">
    <source>
        <dbReference type="EMBL" id="DAG06425.1"/>
    </source>
</evidence>
<dbReference type="EMBL" id="BK016270">
    <property type="protein sequence ID" value="DAG06425.1"/>
    <property type="molecule type" value="Genomic_DNA"/>
</dbReference>
<accession>A0A8S5VI29</accession>
<protein>
    <submittedName>
        <fullName evidence="1">PGDYG protein</fullName>
    </submittedName>
</protein>
<reference evidence="1" key="1">
    <citation type="journal article" date="2021" name="Proc. Natl. Acad. Sci. U.S.A.">
        <title>A Catalog of Tens of Thousands of Viruses from Human Metagenomes Reveals Hidden Associations with Chronic Diseases.</title>
        <authorList>
            <person name="Tisza M.J."/>
            <person name="Buck C.B."/>
        </authorList>
    </citation>
    <scope>NUCLEOTIDE SEQUENCE</scope>
    <source>
        <strain evidence="1">Cthu813</strain>
    </source>
</reference>
<name>A0A8S5VI29_9CAUD</name>
<organism evidence="1">
    <name type="scientific">Siphoviridae sp. cthu813</name>
    <dbReference type="NCBI Taxonomy" id="2825618"/>
    <lineage>
        <taxon>Viruses</taxon>
        <taxon>Duplodnaviria</taxon>
        <taxon>Heunggongvirae</taxon>
        <taxon>Uroviricota</taxon>
        <taxon>Caudoviricetes</taxon>
    </lineage>
</organism>
<proteinExistence type="predicted"/>